<evidence type="ECO:0000313" key="1">
    <source>
        <dbReference type="EnsemblPlants" id="ONIVA03G12890.2"/>
    </source>
</evidence>
<dbReference type="Proteomes" id="UP000006591">
    <property type="component" value="Chromosome 3"/>
</dbReference>
<keyword evidence="2" id="KW-1185">Reference proteome</keyword>
<dbReference type="Gramene" id="ONIVA03G12890.2">
    <property type="protein sequence ID" value="ONIVA03G12890.2"/>
    <property type="gene ID" value="ONIVA03G12890"/>
</dbReference>
<organism evidence="1">
    <name type="scientific">Oryza nivara</name>
    <name type="common">Indian wild rice</name>
    <name type="synonym">Oryza sativa f. spontanea</name>
    <dbReference type="NCBI Taxonomy" id="4536"/>
    <lineage>
        <taxon>Eukaryota</taxon>
        <taxon>Viridiplantae</taxon>
        <taxon>Streptophyta</taxon>
        <taxon>Embryophyta</taxon>
        <taxon>Tracheophyta</taxon>
        <taxon>Spermatophyta</taxon>
        <taxon>Magnoliopsida</taxon>
        <taxon>Liliopsida</taxon>
        <taxon>Poales</taxon>
        <taxon>Poaceae</taxon>
        <taxon>BOP clade</taxon>
        <taxon>Oryzoideae</taxon>
        <taxon>Oryzeae</taxon>
        <taxon>Oryzinae</taxon>
        <taxon>Oryza</taxon>
    </lineage>
</organism>
<reference evidence="1" key="2">
    <citation type="submission" date="2018-04" db="EMBL/GenBank/DDBJ databases">
        <title>OnivRS2 (Oryza nivara Reference Sequence Version 2).</title>
        <authorList>
            <person name="Zhang J."/>
            <person name="Kudrna D."/>
            <person name="Lee S."/>
            <person name="Talag J."/>
            <person name="Rajasekar S."/>
            <person name="Welchert J."/>
            <person name="Hsing Y.-I."/>
            <person name="Wing R.A."/>
        </authorList>
    </citation>
    <scope>NUCLEOTIDE SEQUENCE [LARGE SCALE GENOMIC DNA]</scope>
    <source>
        <strain evidence="1">SL10</strain>
    </source>
</reference>
<reference evidence="1" key="1">
    <citation type="submission" date="2015-04" db="UniProtKB">
        <authorList>
            <consortium name="EnsemblPlants"/>
        </authorList>
    </citation>
    <scope>IDENTIFICATION</scope>
    <source>
        <strain evidence="1">SL10</strain>
    </source>
</reference>
<accession>A0A0E0GKB9</accession>
<dbReference type="AlphaFoldDB" id="A0A0E0GKB9"/>
<proteinExistence type="predicted"/>
<protein>
    <submittedName>
        <fullName evidence="1">Uncharacterized protein</fullName>
    </submittedName>
</protein>
<dbReference type="EnsemblPlants" id="ONIVA03G12890.2">
    <property type="protein sequence ID" value="ONIVA03G12890.2"/>
    <property type="gene ID" value="ONIVA03G12890"/>
</dbReference>
<name>A0A0E0GKB9_ORYNI</name>
<evidence type="ECO:0000313" key="2">
    <source>
        <dbReference type="Proteomes" id="UP000006591"/>
    </source>
</evidence>
<dbReference type="HOGENOM" id="CLU_2642295_0_0_1"/>
<sequence length="77" mass="8697">MEIAGVCDDCACARAVEVRRQEKYWRGGGDRVSDEEGKGRRTRERDPVVTNSLIKFYCSRREEEDEVGNGDEEGGRG</sequence>